<evidence type="ECO:0000256" key="2">
    <source>
        <dbReference type="ARBA" id="ARBA00022679"/>
    </source>
</evidence>
<keyword evidence="10" id="KW-1185">Reference proteome</keyword>
<gene>
    <name evidence="9" type="ORF">FYJ26_02625</name>
</gene>
<evidence type="ECO:0000313" key="10">
    <source>
        <dbReference type="Proteomes" id="UP000441925"/>
    </source>
</evidence>
<dbReference type="InterPro" id="IPR038063">
    <property type="entry name" value="Transpep_catalytic_dom"/>
</dbReference>
<dbReference type="Proteomes" id="UP000441925">
    <property type="component" value="Unassembled WGS sequence"/>
</dbReference>
<evidence type="ECO:0000256" key="4">
    <source>
        <dbReference type="ARBA" id="ARBA00022984"/>
    </source>
</evidence>
<dbReference type="PANTHER" id="PTHR30582">
    <property type="entry name" value="L,D-TRANSPEPTIDASE"/>
    <property type="match status" value="1"/>
</dbReference>
<evidence type="ECO:0000256" key="3">
    <source>
        <dbReference type="ARBA" id="ARBA00022960"/>
    </source>
</evidence>
<feature type="domain" description="L,D-TPase catalytic" evidence="8">
    <location>
        <begin position="335"/>
        <end position="460"/>
    </location>
</feature>
<feature type="active site" description="Nucleophile" evidence="6">
    <location>
        <position position="436"/>
    </location>
</feature>
<feature type="transmembrane region" description="Helical" evidence="7">
    <location>
        <begin position="17"/>
        <end position="38"/>
    </location>
</feature>
<dbReference type="GO" id="GO:0018104">
    <property type="term" value="P:peptidoglycan-protein cross-linking"/>
    <property type="evidence" value="ECO:0007669"/>
    <property type="project" value="TreeGrafter"/>
</dbReference>
<protein>
    <submittedName>
        <fullName evidence="9">L,D-transpeptidase family protein</fullName>
    </submittedName>
</protein>
<dbReference type="GO" id="GO:0071972">
    <property type="term" value="F:peptidoglycan L,D-transpeptidase activity"/>
    <property type="evidence" value="ECO:0007669"/>
    <property type="project" value="TreeGrafter"/>
</dbReference>
<comment type="caution">
    <text evidence="9">The sequence shown here is derived from an EMBL/GenBank/DDBJ whole genome shotgun (WGS) entry which is preliminary data.</text>
</comment>
<accession>A0A6N7VQZ9</accession>
<dbReference type="GO" id="GO:0016740">
    <property type="term" value="F:transferase activity"/>
    <property type="evidence" value="ECO:0007669"/>
    <property type="project" value="UniProtKB-KW"/>
</dbReference>
<evidence type="ECO:0000259" key="8">
    <source>
        <dbReference type="PROSITE" id="PS52029"/>
    </source>
</evidence>
<evidence type="ECO:0000313" key="9">
    <source>
        <dbReference type="EMBL" id="MSS77322.1"/>
    </source>
</evidence>
<dbReference type="GO" id="GO:0005576">
    <property type="term" value="C:extracellular region"/>
    <property type="evidence" value="ECO:0007669"/>
    <property type="project" value="TreeGrafter"/>
</dbReference>
<dbReference type="SUPFAM" id="SSF141523">
    <property type="entry name" value="L,D-transpeptidase catalytic domain-like"/>
    <property type="match status" value="1"/>
</dbReference>
<dbReference type="EMBL" id="VULQ01000002">
    <property type="protein sequence ID" value="MSS77322.1"/>
    <property type="molecule type" value="Genomic_DNA"/>
</dbReference>
<comment type="pathway">
    <text evidence="1 6">Cell wall biogenesis; peptidoglycan biosynthesis.</text>
</comment>
<dbReference type="GO" id="GO:0071555">
    <property type="term" value="P:cell wall organization"/>
    <property type="evidence" value="ECO:0007669"/>
    <property type="project" value="UniProtKB-UniRule"/>
</dbReference>
<dbReference type="PANTHER" id="PTHR30582:SF33">
    <property type="entry name" value="EXPORTED PROTEIN"/>
    <property type="match status" value="1"/>
</dbReference>
<dbReference type="SUPFAM" id="SSF143985">
    <property type="entry name" value="L,D-transpeptidase pre-catalytic domain-like"/>
    <property type="match status" value="1"/>
</dbReference>
<keyword evidence="2" id="KW-0808">Transferase</keyword>
<dbReference type="AlphaFoldDB" id="A0A6N7VQZ9"/>
<dbReference type="InterPro" id="IPR022029">
    <property type="entry name" value="YoaR-like_PG-bd"/>
</dbReference>
<name>A0A6N7VQZ9_9FIRM</name>
<dbReference type="InterPro" id="IPR005490">
    <property type="entry name" value="LD_TPept_cat_dom"/>
</dbReference>
<dbReference type="RefSeq" id="WP_176269431.1">
    <property type="nucleotide sequence ID" value="NZ_VULQ01000002.1"/>
</dbReference>
<evidence type="ECO:0000256" key="7">
    <source>
        <dbReference type="SAM" id="Phobius"/>
    </source>
</evidence>
<feature type="active site" description="Proton donor/acceptor" evidence="6">
    <location>
        <position position="415"/>
    </location>
</feature>
<evidence type="ECO:0000256" key="6">
    <source>
        <dbReference type="PROSITE-ProRule" id="PRU01373"/>
    </source>
</evidence>
<proteinExistence type="predicted"/>
<keyword evidence="7" id="KW-0472">Membrane</keyword>
<dbReference type="InterPro" id="IPR038054">
    <property type="entry name" value="LD_TPept-like_central_sf"/>
</dbReference>
<keyword evidence="7" id="KW-1133">Transmembrane helix</keyword>
<sequence>MLIITNEDKKTSIRHKILVFALIVLGIYIIGGVIFNFITLPNTYVNGKNVSFASKDTVVGDSVDDFEINIEGEDERKLNFKSQDVDYKANIPKEASLDQNPLKWPISFFTKENYKFDYNINYDDNKLEEIIKSSELMNNITKPKDAEIAYDGQKFILKKEVLGNEIDYNKLKSAVVDALQTRNANIKLDDSFYNRPKRLANDSNIKKELKDANEVLALSFKFNINGFDKKIEGETLAGMIEDKDGKLSLNYEKVYSYVENMAEETNTYGRNRKFKATDIGEITVNPGVYGFKLNIDETINSLYDAFNQRKSQEIEPVYERYGLKRLEDGTDLGNTYVEVDLSRQHMWYYRDGELLLSTDIVTGRLSENALTNVGVGSILSKERKSTLKGTDFDGSKYETPVEYWMPIGWDGEGFHDAPWRGAFGGNIYQNNGSHGCLNMPPSQAQKLFELVDVNTPVVVYESSTSYSPQMAY</sequence>
<dbReference type="GO" id="GO:0008360">
    <property type="term" value="P:regulation of cell shape"/>
    <property type="evidence" value="ECO:0007669"/>
    <property type="project" value="UniProtKB-UniRule"/>
</dbReference>
<dbReference type="UniPathway" id="UPA00219"/>
<dbReference type="Gene3D" id="2.40.440.10">
    <property type="entry name" value="L,D-transpeptidase catalytic domain-like"/>
    <property type="match status" value="1"/>
</dbReference>
<dbReference type="Pfam" id="PF12229">
    <property type="entry name" value="PG_binding_4"/>
    <property type="match status" value="2"/>
</dbReference>
<dbReference type="InterPro" id="IPR050979">
    <property type="entry name" value="LD-transpeptidase"/>
</dbReference>
<keyword evidence="4 6" id="KW-0573">Peptidoglycan synthesis</keyword>
<reference evidence="9 10" key="1">
    <citation type="submission" date="2019-08" db="EMBL/GenBank/DDBJ databases">
        <title>In-depth cultivation of the pig gut microbiome towards novel bacterial diversity and tailored functional studies.</title>
        <authorList>
            <person name="Wylensek D."/>
            <person name="Hitch T.C.A."/>
            <person name="Clavel T."/>
        </authorList>
    </citation>
    <scope>NUCLEOTIDE SEQUENCE [LARGE SCALE GENOMIC DNA]</scope>
    <source>
        <strain evidence="9 10">WCA-380-WT-2B</strain>
    </source>
</reference>
<keyword evidence="7" id="KW-0812">Transmembrane</keyword>
<evidence type="ECO:0000256" key="5">
    <source>
        <dbReference type="ARBA" id="ARBA00023316"/>
    </source>
</evidence>
<dbReference type="Pfam" id="PF03734">
    <property type="entry name" value="YkuD"/>
    <property type="match status" value="1"/>
</dbReference>
<keyword evidence="5 6" id="KW-0961">Cell wall biogenesis/degradation</keyword>
<organism evidence="9 10">
    <name type="scientific">Anaerococcus porci</name>
    <dbReference type="NCBI Taxonomy" id="2652269"/>
    <lineage>
        <taxon>Bacteria</taxon>
        <taxon>Bacillati</taxon>
        <taxon>Bacillota</taxon>
        <taxon>Tissierellia</taxon>
        <taxon>Tissierellales</taxon>
        <taxon>Peptoniphilaceae</taxon>
        <taxon>Anaerococcus</taxon>
    </lineage>
</organism>
<evidence type="ECO:0000256" key="1">
    <source>
        <dbReference type="ARBA" id="ARBA00004752"/>
    </source>
</evidence>
<dbReference type="CDD" id="cd16913">
    <property type="entry name" value="YkuD_like"/>
    <property type="match status" value="1"/>
</dbReference>
<keyword evidence="3 6" id="KW-0133">Cell shape</keyword>
<dbReference type="Gene3D" id="3.10.20.800">
    <property type="match status" value="1"/>
</dbReference>
<dbReference type="PROSITE" id="PS52029">
    <property type="entry name" value="LD_TPASE"/>
    <property type="match status" value="1"/>
</dbReference>